<dbReference type="Proteomes" id="UP000234681">
    <property type="component" value="Chromosome 4"/>
</dbReference>
<gene>
    <name evidence="1" type="ORF">rCG_56218</name>
</gene>
<evidence type="ECO:0000313" key="2">
    <source>
        <dbReference type="Proteomes" id="UP000234681"/>
    </source>
</evidence>
<dbReference type="AlphaFoldDB" id="A6IB14"/>
<organism evidence="1 2">
    <name type="scientific">Rattus norvegicus</name>
    <name type="common">Rat</name>
    <dbReference type="NCBI Taxonomy" id="10116"/>
    <lineage>
        <taxon>Eukaryota</taxon>
        <taxon>Metazoa</taxon>
        <taxon>Chordata</taxon>
        <taxon>Craniata</taxon>
        <taxon>Vertebrata</taxon>
        <taxon>Euteleostomi</taxon>
        <taxon>Mammalia</taxon>
        <taxon>Eutheria</taxon>
        <taxon>Euarchontoglires</taxon>
        <taxon>Glires</taxon>
        <taxon>Rodentia</taxon>
        <taxon>Myomorpha</taxon>
        <taxon>Muroidea</taxon>
        <taxon>Muridae</taxon>
        <taxon>Murinae</taxon>
        <taxon>Rattus</taxon>
    </lineage>
</organism>
<reference evidence="2" key="1">
    <citation type="submission" date="2005-09" db="EMBL/GenBank/DDBJ databases">
        <authorList>
            <person name="Mural R.J."/>
            <person name="Li P.W."/>
            <person name="Adams M.D."/>
            <person name="Amanatides P.G."/>
            <person name="Baden-Tillson H."/>
            <person name="Barnstead M."/>
            <person name="Chin S.H."/>
            <person name="Dew I."/>
            <person name="Evans C.A."/>
            <person name="Ferriera S."/>
            <person name="Flanigan M."/>
            <person name="Fosler C."/>
            <person name="Glodek A."/>
            <person name="Gu Z."/>
            <person name="Holt R.A."/>
            <person name="Jennings D."/>
            <person name="Kraft C.L."/>
            <person name="Lu F."/>
            <person name="Nguyen T."/>
            <person name="Nusskern D.R."/>
            <person name="Pfannkoch C.M."/>
            <person name="Sitter C."/>
            <person name="Sutton G.G."/>
            <person name="Venter J.C."/>
            <person name="Wang Z."/>
            <person name="Woodage T."/>
            <person name="Zheng X.H."/>
            <person name="Zhong F."/>
        </authorList>
    </citation>
    <scope>NUCLEOTIDE SEQUENCE [LARGE SCALE GENOMIC DNA]</scope>
    <source>
        <strain>BN</strain>
        <strain evidence="2">Sprague-Dawley</strain>
    </source>
</reference>
<dbReference type="EMBL" id="CH473957">
    <property type="protein sequence ID" value="EDL91282.1"/>
    <property type="molecule type" value="Genomic_DNA"/>
</dbReference>
<accession>A6IB14</accession>
<name>A6IB14_RAT</name>
<sequence length="75" mass="8694">MKSELWREESGCPLLPPLGSRWWPESLPRTGMRDVVLTPPVTCHGNLTQPCWSKRQTPWPLIGRSCFVYSSDFKY</sequence>
<evidence type="ECO:0000313" key="1">
    <source>
        <dbReference type="EMBL" id="EDL91282.1"/>
    </source>
</evidence>
<protein>
    <submittedName>
        <fullName evidence="1">RCG56218</fullName>
    </submittedName>
</protein>
<proteinExistence type="predicted"/>